<sequence length="166" mass="19266">MAVYNKEHVDYDCLEYHWKLKLLNEQGFWFKILESKSKKKLGLLIRGLFEQIESVKTDIESVKTDSIGLILKLFEAEGLDEEVKRHFWEDLDEMVRGIPHTEKLFIGRNFKGHIRVMYVGYDDVHGGFGFGDRNGGGTSLLHFARAFDLVIANSSFPKKREHLVTF</sequence>
<dbReference type="PANTHER" id="PTHR23227:SF67">
    <property type="entry name" value="CRANIOFACIAL DEVELOPMENT PROTEIN 2-LIKE"/>
    <property type="match status" value="1"/>
</dbReference>
<dbReference type="PANTHER" id="PTHR23227">
    <property type="entry name" value="BUCENTAUR RELATED"/>
    <property type="match status" value="1"/>
</dbReference>
<dbReference type="OrthoDB" id="1902296at2759"/>
<dbReference type="AlphaFoldDB" id="A0A1S4B1K8"/>
<accession>A0A1S4B1K8</accession>
<evidence type="ECO:0000313" key="1">
    <source>
        <dbReference type="RefSeq" id="XP_016482734.1"/>
    </source>
</evidence>
<organism evidence="1">
    <name type="scientific">Nicotiana tabacum</name>
    <name type="common">Common tobacco</name>
    <dbReference type="NCBI Taxonomy" id="4097"/>
    <lineage>
        <taxon>Eukaryota</taxon>
        <taxon>Viridiplantae</taxon>
        <taxon>Streptophyta</taxon>
        <taxon>Embryophyta</taxon>
        <taxon>Tracheophyta</taxon>
        <taxon>Spermatophyta</taxon>
        <taxon>Magnoliopsida</taxon>
        <taxon>eudicotyledons</taxon>
        <taxon>Gunneridae</taxon>
        <taxon>Pentapetalae</taxon>
        <taxon>asterids</taxon>
        <taxon>lamiids</taxon>
        <taxon>Solanales</taxon>
        <taxon>Solanaceae</taxon>
        <taxon>Nicotianoideae</taxon>
        <taxon>Nicotianeae</taxon>
        <taxon>Nicotiana</taxon>
    </lineage>
</organism>
<dbReference type="RefSeq" id="XP_016482734.1">
    <property type="nucleotide sequence ID" value="XM_016627248.1"/>
</dbReference>
<dbReference type="STRING" id="4097.A0A1S4B1K8"/>
<proteinExistence type="predicted"/>
<reference evidence="1" key="1">
    <citation type="submission" date="2025-08" db="UniProtKB">
        <authorList>
            <consortium name="RefSeq"/>
        </authorList>
    </citation>
    <scope>IDENTIFICATION</scope>
</reference>
<dbReference type="InterPro" id="IPR027124">
    <property type="entry name" value="Swc5/CFDP1/2"/>
</dbReference>
<protein>
    <recommendedName>
        <fullName evidence="2">Craniofacial development protein 2-like</fullName>
    </recommendedName>
</protein>
<evidence type="ECO:0008006" key="2">
    <source>
        <dbReference type="Google" id="ProtNLM"/>
    </source>
</evidence>
<gene>
    <name evidence="1" type="primary">LOC107803508</name>
</gene>
<dbReference type="PaxDb" id="4097-A0A1S4B1K8"/>
<dbReference type="KEGG" id="nta:107803508"/>
<name>A0A1S4B1K8_TOBAC</name>